<dbReference type="InterPro" id="IPR027577">
    <property type="entry name" value="OvoA_Nterm"/>
</dbReference>
<name>A0A7S2HUB9_9DINO</name>
<dbReference type="InterPro" id="IPR042095">
    <property type="entry name" value="SUMF_sf"/>
</dbReference>
<dbReference type="Pfam" id="PF03781">
    <property type="entry name" value="FGE-sulfatase"/>
    <property type="match status" value="1"/>
</dbReference>
<gene>
    <name evidence="2" type="ORF">BRAN1462_LOCUS4322</name>
</gene>
<dbReference type="NCBIfam" id="TIGR04344">
    <property type="entry name" value="ovoA_Nterm"/>
    <property type="match status" value="1"/>
</dbReference>
<dbReference type="GO" id="GO:0120147">
    <property type="term" value="F:formylglycine-generating oxidase activity"/>
    <property type="evidence" value="ECO:0007669"/>
    <property type="project" value="TreeGrafter"/>
</dbReference>
<sequence length="565" mass="63525">MKSTVQHIAARWGSAAAHRVAPGSTVLASAGGPGGARRHFKKAARVARVPHTAPLVTRTWAPETDPPASVPQVPAGGPKTLSTLQGRVALGGSDLGHLRHEAEADASLKGLPTPVLNDGDLTKSVQELETLRAEIILYFHKTFTLFEKLHEVFNNVPAIYEKHERLRHPPIFYLGHTASFYVNKLHLGKFIHHRLDPVLEMQMAVGVDEMSWDDWDSNSYVWPSGAEARADPAAAVEFLQKVLDLRRNVRVLVDDLMKQQPMEWPINKDSFWWIIVMGIEHERIHLETSSVIHRQAGLDEVQPIGVFPRCERGRFHKSPSASAARNMPANRLLPVPAGVTRLGRQWEGTATYGWDNEFGKEVHAEVPAFEASEFLVTNKEYLEFMEAGGYTTQRYWTEEGWSWVSDMKPTAPRFWRRSGDEHYLRTLCEEIPMPWDWPAEVCHNEAAAFCAYLSEKLGKTIRLPMEDEHMRMRDSVPTDLQDSAHGPAWGAWTPGNINLAFWASSCPVDTFKSPLGLYDVLGNVWQHCLTPIDVLEGFETHPLYDDFTTPTIGEAHSRIMGGAWM</sequence>
<dbReference type="SUPFAM" id="SSF56436">
    <property type="entry name" value="C-type lectin-like"/>
    <property type="match status" value="1"/>
</dbReference>
<proteinExistence type="predicted"/>
<evidence type="ECO:0000313" key="2">
    <source>
        <dbReference type="EMBL" id="CAD9500719.1"/>
    </source>
</evidence>
<reference evidence="2" key="1">
    <citation type="submission" date="2021-01" db="EMBL/GenBank/DDBJ databases">
        <authorList>
            <person name="Corre E."/>
            <person name="Pelletier E."/>
            <person name="Niang G."/>
            <person name="Scheremetjew M."/>
            <person name="Finn R."/>
            <person name="Kale V."/>
            <person name="Holt S."/>
            <person name="Cochrane G."/>
            <person name="Meng A."/>
            <person name="Brown T."/>
            <person name="Cohen L."/>
        </authorList>
    </citation>
    <scope>NUCLEOTIDE SEQUENCE</scope>
    <source>
        <strain evidence="2">RCC3387</strain>
    </source>
</reference>
<dbReference type="InterPro" id="IPR005532">
    <property type="entry name" value="SUMF_dom"/>
</dbReference>
<dbReference type="PANTHER" id="PTHR23150">
    <property type="entry name" value="SULFATASE MODIFYING FACTOR 1, 2"/>
    <property type="match status" value="1"/>
</dbReference>
<dbReference type="PANTHER" id="PTHR23150:SF26">
    <property type="entry name" value="GENERIC METHYLTRANSFERASE"/>
    <property type="match status" value="1"/>
</dbReference>
<dbReference type="InterPro" id="IPR016187">
    <property type="entry name" value="CTDL_fold"/>
</dbReference>
<dbReference type="Gene3D" id="3.90.1580.10">
    <property type="entry name" value="paralog of FGE (formylglycine-generating enzyme)"/>
    <property type="match status" value="1"/>
</dbReference>
<evidence type="ECO:0000259" key="1">
    <source>
        <dbReference type="Pfam" id="PF03781"/>
    </source>
</evidence>
<feature type="domain" description="Sulfatase-modifying factor enzyme-like" evidence="1">
    <location>
        <begin position="331"/>
        <end position="565"/>
    </location>
</feature>
<organism evidence="2">
    <name type="scientific">Zooxanthella nutricula</name>
    <dbReference type="NCBI Taxonomy" id="1333877"/>
    <lineage>
        <taxon>Eukaryota</taxon>
        <taxon>Sar</taxon>
        <taxon>Alveolata</taxon>
        <taxon>Dinophyceae</taxon>
        <taxon>Peridiniales</taxon>
        <taxon>Peridiniales incertae sedis</taxon>
        <taxon>Zooxanthella</taxon>
    </lineage>
</organism>
<dbReference type="InterPro" id="IPR051043">
    <property type="entry name" value="Sulfatase_Mod_Factor_Kinase"/>
</dbReference>
<dbReference type="EMBL" id="HBGW01006633">
    <property type="protein sequence ID" value="CAD9500719.1"/>
    <property type="molecule type" value="Transcribed_RNA"/>
</dbReference>
<accession>A0A7S2HUB9</accession>
<dbReference type="AlphaFoldDB" id="A0A7S2HUB9"/>
<protein>
    <recommendedName>
        <fullName evidence="1">Sulfatase-modifying factor enzyme-like domain-containing protein</fullName>
    </recommendedName>
</protein>